<protein>
    <submittedName>
        <fullName evidence="9">Uncharacterized protein</fullName>
    </submittedName>
</protein>
<dbReference type="RefSeq" id="WP_394820756.1">
    <property type="nucleotide sequence ID" value="NZ_CP089984.1"/>
</dbReference>
<feature type="transmembrane region" description="Helical" evidence="8">
    <location>
        <begin position="181"/>
        <end position="201"/>
    </location>
</feature>
<comment type="subcellular location">
    <subcellularLocation>
        <location evidence="1">Cell membrane</location>
        <topology evidence="1">Multi-pass membrane protein</topology>
    </subcellularLocation>
</comment>
<keyword evidence="2" id="KW-1003">Cell membrane</keyword>
<feature type="transmembrane region" description="Helical" evidence="8">
    <location>
        <begin position="303"/>
        <end position="323"/>
    </location>
</feature>
<feature type="transmembrane region" description="Helical" evidence="8">
    <location>
        <begin position="213"/>
        <end position="232"/>
    </location>
</feature>
<feature type="transmembrane region" description="Helical" evidence="8">
    <location>
        <begin position="144"/>
        <end position="161"/>
    </location>
</feature>
<keyword evidence="10" id="KW-1185">Reference proteome</keyword>
<organism evidence="9 10">
    <name type="scientific">Pendulispora albinea</name>
    <dbReference type="NCBI Taxonomy" id="2741071"/>
    <lineage>
        <taxon>Bacteria</taxon>
        <taxon>Pseudomonadati</taxon>
        <taxon>Myxococcota</taxon>
        <taxon>Myxococcia</taxon>
        <taxon>Myxococcales</taxon>
        <taxon>Sorangiineae</taxon>
        <taxon>Pendulisporaceae</taxon>
        <taxon>Pendulispora</taxon>
    </lineage>
</organism>
<sequence length="553" mass="59698">MSLRAGGGARLRFDLAIVGIGSLALLLYARSFRFFCDDAFISLRYARNFATLGAPVYNAGERVEGYTSFAWMAITALFMRAGLDGVAAAQVAGALSGVFLVASTWWLWTSMEPEHPWVGVFVIAGLALSAPVAAWTLGGLETPLFAALVVASIGVVARVAGSPSRSSGVWAGAAFAVSTLARPEGAALFAVVVIVVAVFAARRPLLRCALADAVLTYSVLVGAFVAWRWWYYGAPLPNTFYLKMSGERPEMLRRGLRYLSLALRDFGPACTVTLLACMLVPARPAGQDAPDDRGATVRRTTLWIARIFTAVMIGYVAWIGGDFLDLDRFLVPLFPLIAVVVGAAACRALELLSPAIPPVALSFSLLCATLFPYAVRQSTTLNQRARAISEPTRADADVEPLGWTALYARRWAAMGRWIAAHAQPDDWMATGAAGAMPFYAGIRNLDRLGLCDAYVARAGEKLSDRPGHQRVAPLSYTLSKDPVFLMIDDAALDAPEPPPRDPYWESKGYVWMVVRLDARYGASPPSWHKFLMRKDRAAALIPEDGVESALTAP</sequence>
<dbReference type="Proteomes" id="UP001370348">
    <property type="component" value="Chromosome"/>
</dbReference>
<evidence type="ECO:0000256" key="5">
    <source>
        <dbReference type="ARBA" id="ARBA00022692"/>
    </source>
</evidence>
<accession>A0ABZ2LQC9</accession>
<dbReference type="EMBL" id="CP089984">
    <property type="protein sequence ID" value="WXB11142.1"/>
    <property type="molecule type" value="Genomic_DNA"/>
</dbReference>
<dbReference type="InterPro" id="IPR050297">
    <property type="entry name" value="LipidA_mod_glycosyltrf_83"/>
</dbReference>
<gene>
    <name evidence="9" type="ORF">LZC94_25100</name>
</gene>
<feature type="transmembrane region" description="Helical" evidence="8">
    <location>
        <begin position="261"/>
        <end position="282"/>
    </location>
</feature>
<keyword evidence="3" id="KW-0328">Glycosyltransferase</keyword>
<name>A0ABZ2LQC9_9BACT</name>
<keyword evidence="7 8" id="KW-0472">Membrane</keyword>
<proteinExistence type="predicted"/>
<evidence type="ECO:0000313" key="9">
    <source>
        <dbReference type="EMBL" id="WXB11142.1"/>
    </source>
</evidence>
<evidence type="ECO:0000256" key="2">
    <source>
        <dbReference type="ARBA" id="ARBA00022475"/>
    </source>
</evidence>
<evidence type="ECO:0000256" key="8">
    <source>
        <dbReference type="SAM" id="Phobius"/>
    </source>
</evidence>
<feature type="transmembrane region" description="Helical" evidence="8">
    <location>
        <begin position="356"/>
        <end position="375"/>
    </location>
</feature>
<feature type="transmembrane region" description="Helical" evidence="8">
    <location>
        <begin position="12"/>
        <end position="29"/>
    </location>
</feature>
<keyword evidence="5 8" id="KW-0812">Transmembrane</keyword>
<evidence type="ECO:0000256" key="3">
    <source>
        <dbReference type="ARBA" id="ARBA00022676"/>
    </source>
</evidence>
<reference evidence="9 10" key="1">
    <citation type="submission" date="2021-12" db="EMBL/GenBank/DDBJ databases">
        <title>Discovery of the Pendulisporaceae a myxobacterial family with distinct sporulation behavior and unique specialized metabolism.</title>
        <authorList>
            <person name="Garcia R."/>
            <person name="Popoff A."/>
            <person name="Bader C.D."/>
            <person name="Loehr J."/>
            <person name="Walesch S."/>
            <person name="Walt C."/>
            <person name="Boldt J."/>
            <person name="Bunk B."/>
            <person name="Haeckl F.J.F.P.J."/>
            <person name="Gunesch A.P."/>
            <person name="Birkelbach J."/>
            <person name="Nuebel U."/>
            <person name="Pietschmann T."/>
            <person name="Bach T."/>
            <person name="Mueller R."/>
        </authorList>
    </citation>
    <scope>NUCLEOTIDE SEQUENCE [LARGE SCALE GENOMIC DNA]</scope>
    <source>
        <strain evidence="9 10">MSr11954</strain>
    </source>
</reference>
<dbReference type="PANTHER" id="PTHR33908">
    <property type="entry name" value="MANNOSYLTRANSFERASE YKCB-RELATED"/>
    <property type="match status" value="1"/>
</dbReference>
<feature type="transmembrane region" description="Helical" evidence="8">
    <location>
        <begin position="115"/>
        <end position="137"/>
    </location>
</feature>
<keyword evidence="4" id="KW-0808">Transferase</keyword>
<keyword evidence="6 8" id="KW-1133">Transmembrane helix</keyword>
<evidence type="ECO:0000256" key="1">
    <source>
        <dbReference type="ARBA" id="ARBA00004651"/>
    </source>
</evidence>
<evidence type="ECO:0000256" key="4">
    <source>
        <dbReference type="ARBA" id="ARBA00022679"/>
    </source>
</evidence>
<dbReference type="PANTHER" id="PTHR33908:SF11">
    <property type="entry name" value="MEMBRANE PROTEIN"/>
    <property type="match status" value="1"/>
</dbReference>
<evidence type="ECO:0000256" key="6">
    <source>
        <dbReference type="ARBA" id="ARBA00022989"/>
    </source>
</evidence>
<feature type="transmembrane region" description="Helical" evidence="8">
    <location>
        <begin position="329"/>
        <end position="349"/>
    </location>
</feature>
<evidence type="ECO:0000313" key="10">
    <source>
        <dbReference type="Proteomes" id="UP001370348"/>
    </source>
</evidence>
<feature type="transmembrane region" description="Helical" evidence="8">
    <location>
        <begin position="90"/>
        <end position="109"/>
    </location>
</feature>
<evidence type="ECO:0000256" key="7">
    <source>
        <dbReference type="ARBA" id="ARBA00023136"/>
    </source>
</evidence>